<feature type="compositionally biased region" description="Polar residues" evidence="1">
    <location>
        <begin position="542"/>
        <end position="556"/>
    </location>
</feature>
<dbReference type="Proteomes" id="UP001219567">
    <property type="component" value="Chromosome 6"/>
</dbReference>
<dbReference type="GO" id="GO:0031267">
    <property type="term" value="F:small GTPase binding"/>
    <property type="evidence" value="ECO:0007669"/>
    <property type="project" value="TreeGrafter"/>
</dbReference>
<feature type="region of interest" description="Disordered" evidence="1">
    <location>
        <begin position="542"/>
        <end position="706"/>
    </location>
</feature>
<evidence type="ECO:0000259" key="2">
    <source>
        <dbReference type="PROSITE" id="PS50010"/>
    </source>
</evidence>
<feature type="region of interest" description="Disordered" evidence="1">
    <location>
        <begin position="796"/>
        <end position="843"/>
    </location>
</feature>
<feature type="compositionally biased region" description="Polar residues" evidence="1">
    <location>
        <begin position="859"/>
        <end position="870"/>
    </location>
</feature>
<dbReference type="EMBL" id="CP119948">
    <property type="protein sequence ID" value="WFD00860.1"/>
    <property type="molecule type" value="Genomic_DNA"/>
</dbReference>
<feature type="compositionally biased region" description="Polar residues" evidence="1">
    <location>
        <begin position="216"/>
        <end position="241"/>
    </location>
</feature>
<dbReference type="InterPro" id="IPR000219">
    <property type="entry name" value="DH_dom"/>
</dbReference>
<evidence type="ECO:0000256" key="1">
    <source>
        <dbReference type="SAM" id="MobiDB-lite"/>
    </source>
</evidence>
<evidence type="ECO:0000313" key="4">
    <source>
        <dbReference type="Proteomes" id="UP001219567"/>
    </source>
</evidence>
<accession>A0AAJ6CID3</accession>
<feature type="compositionally biased region" description="Polar residues" evidence="1">
    <location>
        <begin position="909"/>
        <end position="921"/>
    </location>
</feature>
<feature type="compositionally biased region" description="Polar residues" evidence="1">
    <location>
        <begin position="681"/>
        <end position="699"/>
    </location>
</feature>
<feature type="region of interest" description="Disordered" evidence="1">
    <location>
        <begin position="859"/>
        <end position="938"/>
    </location>
</feature>
<feature type="compositionally biased region" description="Polar residues" evidence="1">
    <location>
        <begin position="771"/>
        <end position="783"/>
    </location>
</feature>
<feature type="compositionally biased region" description="Polar residues" evidence="1">
    <location>
        <begin position="633"/>
        <end position="655"/>
    </location>
</feature>
<proteinExistence type="predicted"/>
<dbReference type="SUPFAM" id="SSF48065">
    <property type="entry name" value="DBL homology domain (DH-domain)"/>
    <property type="match status" value="1"/>
</dbReference>
<keyword evidence="4" id="KW-1185">Reference proteome</keyword>
<feature type="domain" description="DH" evidence="2">
    <location>
        <begin position="31"/>
        <end position="219"/>
    </location>
</feature>
<feature type="compositionally biased region" description="Polar residues" evidence="1">
    <location>
        <begin position="613"/>
        <end position="622"/>
    </location>
</feature>
<feature type="region of interest" description="Disordered" evidence="1">
    <location>
        <begin position="726"/>
        <end position="783"/>
    </location>
</feature>
<sequence length="1056" mass="112823">MDRADAAQGGVQMVASNGADTSGAMDGNDKRRTNPLSELITTEGRYVTELSMIIRRVASAWSPSNFPPSELDAMFRAVEAVYRCNHHFLQSLQDIGPNPDSPKGLGNLLMQWIQQLESPYRQYCSVYLCGLDNWSLMKDNPSLPSILAQVTREIPPLASNGASTWSLDSLFGLPVARLRFYKKLYSRLLRSTQPGRSDHDLLADANRRLDTLLSQAQHRPSVSSAPTQAAPALQSTSQSSPALGVALSSGYPTSSNASGSRPIPSALPAPATRFTPPTSSSGYTGSGSFPGSQPVSSQSAPPSNDSNILPSAQNGSTHAQNQPLPNGYRPNAPTNPAPNSPPGIASLPVTSSMRPPPSQTQADSQPRLAPIVSPMDLRAKLTASISSQSVREIQQRINSTYTIDIFTMQPKSCRLQIDTPSLPFDRKLRLTDGGVMHIRPTSDAQPRIVNAARLILLTDLVLIGEDVVSPPSQTSGTQDVWLMFPPLSGKFIEASSHGDPRENVVRLLVMKRAEILVYLPSDVRKQAWLHELRACNNFGLQRTQSNAGKPLPTQTNRSEEFAPSPMPTSQSSFPSSHPPNTNAVSAPITDALPSATRGNPPIQPDTIRDRNDTPANPSTATPSMPGGFIPMGASSTENARSNSTATSTQPKITPSQPQQPQQQQQQQQHRPWQATGPPNPTSAQPAQQTGMPSSMQTSSPSNNVLPAAVPAALPSRLQHQNAAPNPSVAMVNHGASTNRAGRTNGLPPLLLPTQTTNEALPGVPVSEQDPGLSSPSPTSAHLTRENSMNSIDSFPRAAAAPQRQGDAHDLPMNSPLNPGGAPGSPSRATFPKNGSGNPAGVSESFTSFSASTLVTQFPNSPFAQGLTNPGGNARRPSEPNTAQANMPMPLRSQSQPRLEGLGSIKPPSQMLQEGGRQNSPDWLNEGDVPRPATAQDNRRPSFNLCAQMRCKVFLKQSYAQWKSLGSARLRLYHLQPGSVNQLVVQNEKKLIISTIVLPDAVERVGKTGLAVEISDNGRLTGVVYMLHMRSEDSASGLFSQLLAGSSRTTIPSPTMS</sequence>
<gene>
    <name evidence="3" type="ORF">MYAM1_003615</name>
</gene>
<dbReference type="SMART" id="SM00325">
    <property type="entry name" value="RhoGEF"/>
    <property type="match status" value="1"/>
</dbReference>
<feature type="compositionally biased region" description="Polar residues" evidence="1">
    <location>
        <begin position="250"/>
        <end position="259"/>
    </location>
</feature>
<feature type="compositionally biased region" description="Polar residues" evidence="1">
    <location>
        <begin position="304"/>
        <end position="324"/>
    </location>
</feature>
<dbReference type="PANTHER" id="PTHR45924:SF2">
    <property type="entry name" value="FI17866P1"/>
    <property type="match status" value="1"/>
</dbReference>
<feature type="compositionally biased region" description="Polar residues" evidence="1">
    <location>
        <begin position="348"/>
        <end position="364"/>
    </location>
</feature>
<feature type="compositionally biased region" description="Low complexity" evidence="1">
    <location>
        <begin position="274"/>
        <end position="303"/>
    </location>
</feature>
<reference evidence="3 4" key="1">
    <citation type="submission" date="2023-03" db="EMBL/GenBank/DDBJ databases">
        <title>Mating type loci evolution in Malassezia.</title>
        <authorList>
            <person name="Coelho M.A."/>
        </authorList>
    </citation>
    <scope>NUCLEOTIDE SEQUENCE [LARGE SCALE GENOMIC DNA]</scope>
    <source>
        <strain evidence="3 4">CBS 9725</strain>
    </source>
</reference>
<feature type="compositionally biased region" description="Low complexity" evidence="1">
    <location>
        <begin position="656"/>
        <end position="668"/>
    </location>
</feature>
<organism evidence="3 4">
    <name type="scientific">Malassezia yamatoensis</name>
    <dbReference type="NCBI Taxonomy" id="253288"/>
    <lineage>
        <taxon>Eukaryota</taxon>
        <taxon>Fungi</taxon>
        <taxon>Dikarya</taxon>
        <taxon>Basidiomycota</taxon>
        <taxon>Ustilaginomycotina</taxon>
        <taxon>Malasseziomycetes</taxon>
        <taxon>Malasseziales</taxon>
        <taxon>Malasseziaceae</taxon>
        <taxon>Malassezia</taxon>
    </lineage>
</organism>
<dbReference type="Pfam" id="PF00621">
    <property type="entry name" value="RhoGEF"/>
    <property type="match status" value="1"/>
</dbReference>
<dbReference type="GO" id="GO:0005085">
    <property type="term" value="F:guanyl-nucleotide exchange factor activity"/>
    <property type="evidence" value="ECO:0007669"/>
    <property type="project" value="InterPro"/>
</dbReference>
<dbReference type="PANTHER" id="PTHR45924">
    <property type="entry name" value="FI17866P1"/>
    <property type="match status" value="1"/>
</dbReference>
<feature type="region of interest" description="Disordered" evidence="1">
    <location>
        <begin position="216"/>
        <end position="368"/>
    </location>
</feature>
<feature type="compositionally biased region" description="Polar residues" evidence="1">
    <location>
        <begin position="567"/>
        <end position="584"/>
    </location>
</feature>
<dbReference type="AlphaFoldDB" id="A0AAJ6CID3"/>
<dbReference type="Gene3D" id="1.20.900.10">
    <property type="entry name" value="Dbl homology (DH) domain"/>
    <property type="match status" value="1"/>
</dbReference>
<feature type="region of interest" description="Disordered" evidence="1">
    <location>
        <begin position="1"/>
        <end position="33"/>
    </location>
</feature>
<dbReference type="PROSITE" id="PS50010">
    <property type="entry name" value="DH_2"/>
    <property type="match status" value="1"/>
</dbReference>
<name>A0AAJ6CID3_9BASI</name>
<dbReference type="InterPro" id="IPR035899">
    <property type="entry name" value="DBL_dom_sf"/>
</dbReference>
<protein>
    <recommendedName>
        <fullName evidence="2">DH domain-containing protein</fullName>
    </recommendedName>
</protein>
<evidence type="ECO:0000313" key="3">
    <source>
        <dbReference type="EMBL" id="WFD00860.1"/>
    </source>
</evidence>